<dbReference type="AlphaFoldDB" id="A0A6A8M5U2"/>
<comment type="caution">
    <text evidence="9">Lacks conserved residue(s) required for the propagation of feature annotation.</text>
</comment>
<dbReference type="GO" id="GO:0016114">
    <property type="term" value="P:terpenoid biosynthetic process"/>
    <property type="evidence" value="ECO:0007669"/>
    <property type="project" value="InterPro"/>
</dbReference>
<dbReference type="SUPFAM" id="SSF54211">
    <property type="entry name" value="Ribosomal protein S5 domain 2-like"/>
    <property type="match status" value="1"/>
</dbReference>
<evidence type="ECO:0000256" key="7">
    <source>
        <dbReference type="ARBA" id="ARBA00022840"/>
    </source>
</evidence>
<evidence type="ECO:0000256" key="1">
    <source>
        <dbReference type="ARBA" id="ARBA00009684"/>
    </source>
</evidence>
<keyword evidence="4 9" id="KW-0808">Transferase</keyword>
<dbReference type="InterPro" id="IPR020568">
    <property type="entry name" value="Ribosomal_Su5_D2-typ_SF"/>
</dbReference>
<dbReference type="RefSeq" id="WP_154572189.1">
    <property type="nucleotide sequence ID" value="NZ_VUNB01000003.1"/>
</dbReference>
<comment type="function">
    <text evidence="9">Catalyzes the phosphorylation of the position 2 hydroxy group of 4-diphosphocytidyl-2C-methyl-D-erythritol.</text>
</comment>
<evidence type="ECO:0000313" key="12">
    <source>
        <dbReference type="EMBL" id="MST68712.1"/>
    </source>
</evidence>
<feature type="domain" description="GHMP kinase C-terminal" evidence="11">
    <location>
        <begin position="242"/>
        <end position="294"/>
    </location>
</feature>
<dbReference type="InterPro" id="IPR013750">
    <property type="entry name" value="GHMP_kinase_C_dom"/>
</dbReference>
<dbReference type="Pfam" id="PF08544">
    <property type="entry name" value="GHMP_kinases_C"/>
    <property type="match status" value="1"/>
</dbReference>
<dbReference type="SUPFAM" id="SSF55060">
    <property type="entry name" value="GHMP Kinase, C-terminal domain"/>
    <property type="match status" value="1"/>
</dbReference>
<protein>
    <recommendedName>
        <fullName evidence="3 9">4-diphosphocytidyl-2-C-methyl-D-erythritol kinase</fullName>
        <shortName evidence="9">CMK</shortName>
        <ecNumber evidence="2 9">2.7.1.148</ecNumber>
    </recommendedName>
    <alternativeName>
        <fullName evidence="8 9">4-(cytidine-5'-diphospho)-2-C-methyl-D-erythritol kinase</fullName>
    </alternativeName>
</protein>
<dbReference type="Gene3D" id="3.30.70.890">
    <property type="entry name" value="GHMP kinase, C-terminal domain"/>
    <property type="match status" value="1"/>
</dbReference>
<evidence type="ECO:0000256" key="3">
    <source>
        <dbReference type="ARBA" id="ARBA00017473"/>
    </source>
</evidence>
<evidence type="ECO:0000259" key="11">
    <source>
        <dbReference type="Pfam" id="PF08544"/>
    </source>
</evidence>
<comment type="caution">
    <text evidence="12">The sequence shown here is derived from an EMBL/GenBank/DDBJ whole genome shotgun (WGS) entry which is preliminary data.</text>
</comment>
<dbReference type="InterPro" id="IPR036554">
    <property type="entry name" value="GHMP_kinase_C_sf"/>
</dbReference>
<dbReference type="GO" id="GO:0005524">
    <property type="term" value="F:ATP binding"/>
    <property type="evidence" value="ECO:0007669"/>
    <property type="project" value="UniProtKB-UniRule"/>
</dbReference>
<dbReference type="EMBL" id="VUNB01000003">
    <property type="protein sequence ID" value="MST68712.1"/>
    <property type="molecule type" value="Genomic_DNA"/>
</dbReference>
<evidence type="ECO:0000256" key="4">
    <source>
        <dbReference type="ARBA" id="ARBA00022679"/>
    </source>
</evidence>
<evidence type="ECO:0000256" key="6">
    <source>
        <dbReference type="ARBA" id="ARBA00022777"/>
    </source>
</evidence>
<feature type="active site" evidence="9">
    <location>
        <position position="162"/>
    </location>
</feature>
<dbReference type="InterPro" id="IPR014721">
    <property type="entry name" value="Ribsml_uS5_D2-typ_fold_subgr"/>
</dbReference>
<feature type="active site" evidence="9">
    <location>
        <position position="8"/>
    </location>
</feature>
<evidence type="ECO:0000256" key="9">
    <source>
        <dbReference type="HAMAP-Rule" id="MF_00061"/>
    </source>
</evidence>
<dbReference type="PANTHER" id="PTHR43527">
    <property type="entry name" value="4-DIPHOSPHOCYTIDYL-2-C-METHYL-D-ERYTHRITOL KINASE, CHLOROPLASTIC"/>
    <property type="match status" value="1"/>
</dbReference>
<dbReference type="InterPro" id="IPR006204">
    <property type="entry name" value="GHMP_kinase_N_dom"/>
</dbReference>
<dbReference type="InterPro" id="IPR004424">
    <property type="entry name" value="IspE"/>
</dbReference>
<evidence type="ECO:0000256" key="8">
    <source>
        <dbReference type="ARBA" id="ARBA00032554"/>
    </source>
</evidence>
<sequence>MKLKAYGKINLSLGVTGMRDNGYHDIYSVMQDIDLHDNIDIRFVYEKLNNLCCTVDGVAIKFCMDDCTIPADETNLAVRGARAVLSRAADDYGEALFSNTVQFPEGKPAGLIISLEKNLPSAAGLAGGTADGAVTMLAVNSLLDNPYSLRELMDMGISIGSDFPYSIMMNACRNSGELQGLRGIEEGGRAAVVRGIGESVEPCPPVHTYVILMNPGVGVSTAQVYRGLDEMNIRSAGEEELYSNIMERYTLSVCSEAADLMEAMKKNLSAEHVMMSGSGPSIAACYTDREKAEKDFISLENAAWVHDSWKKWFVESGRRQI</sequence>
<evidence type="ECO:0000256" key="2">
    <source>
        <dbReference type="ARBA" id="ARBA00012052"/>
    </source>
</evidence>
<keyword evidence="6 9" id="KW-0418">Kinase</keyword>
<name>A0A6A8M5U2_9FIRM</name>
<proteinExistence type="inferred from homology"/>
<dbReference type="UniPathway" id="UPA00056">
    <property type="reaction ID" value="UER00094"/>
</dbReference>
<comment type="pathway">
    <text evidence="9">Isoprenoid biosynthesis; isopentenyl diphosphate biosynthesis via DXP pathway; isopentenyl diphosphate from 1-deoxy-D-xylulose 5-phosphate: step 3/6.</text>
</comment>
<keyword evidence="7 9" id="KW-0067">ATP-binding</keyword>
<keyword evidence="9" id="KW-0414">Isoprene biosynthesis</keyword>
<evidence type="ECO:0000256" key="5">
    <source>
        <dbReference type="ARBA" id="ARBA00022741"/>
    </source>
</evidence>
<dbReference type="PANTHER" id="PTHR43527:SF2">
    <property type="entry name" value="4-DIPHOSPHOCYTIDYL-2-C-METHYL-D-ERYTHRITOL KINASE, CHLOROPLASTIC"/>
    <property type="match status" value="1"/>
</dbReference>
<feature type="domain" description="GHMP kinase N-terminal" evidence="10">
    <location>
        <begin position="104"/>
        <end position="163"/>
    </location>
</feature>
<dbReference type="Pfam" id="PF00288">
    <property type="entry name" value="GHMP_kinases_N"/>
    <property type="match status" value="1"/>
</dbReference>
<dbReference type="GO" id="GO:0050515">
    <property type="term" value="F:4-(cytidine 5'-diphospho)-2-C-methyl-D-erythritol kinase activity"/>
    <property type="evidence" value="ECO:0007669"/>
    <property type="project" value="UniProtKB-UniRule"/>
</dbReference>
<dbReference type="PIRSF" id="PIRSF010376">
    <property type="entry name" value="IspE"/>
    <property type="match status" value="1"/>
</dbReference>
<organism evidence="12">
    <name type="scientific">Baileyella intestinalis</name>
    <dbReference type="NCBI Taxonomy" id="2606709"/>
    <lineage>
        <taxon>Bacteria</taxon>
        <taxon>Bacillati</taxon>
        <taxon>Bacillota</taxon>
        <taxon>Clostridia</taxon>
        <taxon>Peptostreptococcales</taxon>
        <taxon>Anaerovoracaceae</taxon>
        <taxon>Baileyella</taxon>
    </lineage>
</organism>
<dbReference type="GO" id="GO:0019288">
    <property type="term" value="P:isopentenyl diphosphate biosynthetic process, methylerythritol 4-phosphate pathway"/>
    <property type="evidence" value="ECO:0007669"/>
    <property type="project" value="UniProtKB-UniRule"/>
</dbReference>
<evidence type="ECO:0000259" key="10">
    <source>
        <dbReference type="Pfam" id="PF00288"/>
    </source>
</evidence>
<comment type="catalytic activity">
    <reaction evidence="9">
        <text>4-CDP-2-C-methyl-D-erythritol + ATP = 4-CDP-2-C-methyl-D-erythritol 2-phosphate + ADP + H(+)</text>
        <dbReference type="Rhea" id="RHEA:18437"/>
        <dbReference type="ChEBI" id="CHEBI:15378"/>
        <dbReference type="ChEBI" id="CHEBI:30616"/>
        <dbReference type="ChEBI" id="CHEBI:57823"/>
        <dbReference type="ChEBI" id="CHEBI:57919"/>
        <dbReference type="ChEBI" id="CHEBI:456216"/>
        <dbReference type="EC" id="2.7.1.148"/>
    </reaction>
</comment>
<dbReference type="Gene3D" id="3.30.230.10">
    <property type="match status" value="1"/>
</dbReference>
<dbReference type="EC" id="2.7.1.148" evidence="2 9"/>
<keyword evidence="5 9" id="KW-0547">Nucleotide-binding</keyword>
<dbReference type="HAMAP" id="MF_00061">
    <property type="entry name" value="IspE"/>
    <property type="match status" value="1"/>
</dbReference>
<reference evidence="12" key="1">
    <citation type="submission" date="2019-09" db="EMBL/GenBank/DDBJ databases">
        <title>In-depth cultivation of the pig gut microbiome towards novel bacterial diversity and tailored functional studies.</title>
        <authorList>
            <person name="Wylensek D."/>
            <person name="Hitch T.C.A."/>
            <person name="Clavel T."/>
        </authorList>
    </citation>
    <scope>NUCLEOTIDE SEQUENCE</scope>
    <source>
        <strain evidence="12">RF-744-FAT-WT-3</strain>
    </source>
</reference>
<comment type="similarity">
    <text evidence="1 9">Belongs to the GHMP kinase family. IspE subfamily.</text>
</comment>
<accession>A0A6A8M5U2</accession>
<gene>
    <name evidence="9" type="primary">ispE</name>
    <name evidence="12" type="ORF">FYJ66_03790</name>
</gene>